<organism evidence="1 2">
    <name type="scientific">Methanobrevibacter curvatus</name>
    <dbReference type="NCBI Taxonomy" id="49547"/>
    <lineage>
        <taxon>Archaea</taxon>
        <taxon>Methanobacteriati</taxon>
        <taxon>Methanobacteriota</taxon>
        <taxon>Methanomada group</taxon>
        <taxon>Methanobacteria</taxon>
        <taxon>Methanobacteriales</taxon>
        <taxon>Methanobacteriaceae</taxon>
        <taxon>Methanobrevibacter</taxon>
    </lineage>
</organism>
<sequence length="41" mass="5085">MKINSFQMKNEKFKNSFMKKMKIINKHRYLNRLNRLKGVNI</sequence>
<protein>
    <submittedName>
        <fullName evidence="1">Uncharacterized protein</fullName>
    </submittedName>
</protein>
<accession>A0A166DYE6</accession>
<comment type="caution">
    <text evidence="1">The sequence shown here is derived from an EMBL/GenBank/DDBJ whole genome shotgun (WGS) entry which is preliminary data.</text>
</comment>
<name>A0A166DYE6_9EURY</name>
<reference evidence="1 2" key="1">
    <citation type="submission" date="2016-04" db="EMBL/GenBank/DDBJ databases">
        <title>Genome sequence of Methanobrevibacter curvatus DSM 11111.</title>
        <authorList>
            <person name="Poehlein A."/>
            <person name="Seedorf H."/>
            <person name="Daniel R."/>
        </authorList>
    </citation>
    <scope>NUCLEOTIDE SEQUENCE [LARGE SCALE GENOMIC DNA]</scope>
    <source>
        <strain evidence="1 2">DSM 11111</strain>
    </source>
</reference>
<dbReference type="RefSeq" id="WP_281190498.1">
    <property type="nucleotide sequence ID" value="NZ_LWMV01000018.1"/>
</dbReference>
<keyword evidence="2" id="KW-1185">Reference proteome</keyword>
<dbReference type="PATRIC" id="fig|49547.3.peg.126"/>
<dbReference type="AlphaFoldDB" id="A0A166DYE6"/>
<dbReference type="EMBL" id="LWMV01000018">
    <property type="protein sequence ID" value="KZX16084.1"/>
    <property type="molecule type" value="Genomic_DNA"/>
</dbReference>
<dbReference type="Proteomes" id="UP000077245">
    <property type="component" value="Unassembled WGS sequence"/>
</dbReference>
<gene>
    <name evidence="1" type="ORF">MBCUR_01180</name>
</gene>
<evidence type="ECO:0000313" key="1">
    <source>
        <dbReference type="EMBL" id="KZX16084.1"/>
    </source>
</evidence>
<proteinExistence type="predicted"/>
<evidence type="ECO:0000313" key="2">
    <source>
        <dbReference type="Proteomes" id="UP000077245"/>
    </source>
</evidence>